<reference evidence="1" key="1">
    <citation type="submission" date="2022-10" db="EMBL/GenBank/DDBJ databases">
        <title>Puccinia triticina Genome sequencing and assembly.</title>
        <authorList>
            <person name="Li C."/>
        </authorList>
    </citation>
    <scope>NUCLEOTIDE SEQUENCE</scope>
    <source>
        <strain evidence="1">Pt15</strain>
    </source>
</reference>
<proteinExistence type="predicted"/>
<sequence>MYAQPVNWCCSENTQYYNVLRLDVNAKAPAPSLRRLGVRCGQRTGLNTPNINILLRIQINGPRLDQHAAPPGNEFRDCDESPQPYRASFVLLLSLVSFACELDISKLAGHQGQSIHLLLLVGHRLHSIFRNAVL</sequence>
<gene>
    <name evidence="1" type="ORF">PtA15_1A211</name>
</gene>
<keyword evidence="2" id="KW-1185">Reference proteome</keyword>
<protein>
    <submittedName>
        <fullName evidence="1">Uncharacterized protein</fullName>
    </submittedName>
</protein>
<organism evidence="1 2">
    <name type="scientific">Puccinia triticina</name>
    <dbReference type="NCBI Taxonomy" id="208348"/>
    <lineage>
        <taxon>Eukaryota</taxon>
        <taxon>Fungi</taxon>
        <taxon>Dikarya</taxon>
        <taxon>Basidiomycota</taxon>
        <taxon>Pucciniomycotina</taxon>
        <taxon>Pucciniomycetes</taxon>
        <taxon>Pucciniales</taxon>
        <taxon>Pucciniaceae</taxon>
        <taxon>Puccinia</taxon>
    </lineage>
</organism>
<dbReference type="RefSeq" id="XP_053016428.1">
    <property type="nucleotide sequence ID" value="XM_053165215.1"/>
</dbReference>
<evidence type="ECO:0000313" key="2">
    <source>
        <dbReference type="Proteomes" id="UP001164743"/>
    </source>
</evidence>
<dbReference type="GeneID" id="77806110"/>
<evidence type="ECO:0000313" key="1">
    <source>
        <dbReference type="EMBL" id="WAQ80873.1"/>
    </source>
</evidence>
<name>A0ABY7C6T8_9BASI</name>
<dbReference type="Proteomes" id="UP001164743">
    <property type="component" value="Chromosome 1A"/>
</dbReference>
<accession>A0ABY7C6T8</accession>
<dbReference type="EMBL" id="CP110421">
    <property type="protein sequence ID" value="WAQ80873.1"/>
    <property type="molecule type" value="Genomic_DNA"/>
</dbReference>